<comment type="similarity">
    <text evidence="2">Belongs to the LPG synthase family.</text>
</comment>
<keyword evidence="16" id="KW-0012">Acyltransferase</keyword>
<keyword evidence="9" id="KW-0443">Lipid metabolism</keyword>
<evidence type="ECO:0000256" key="3">
    <source>
        <dbReference type="ARBA" id="ARBA00012014"/>
    </source>
</evidence>
<keyword evidence="5" id="KW-1003">Cell membrane</keyword>
<dbReference type="Proteomes" id="UP001242480">
    <property type="component" value="Unassembled WGS sequence"/>
</dbReference>
<dbReference type="Pfam" id="PF09924">
    <property type="entry name" value="LPG_synthase_C"/>
    <property type="match status" value="1"/>
</dbReference>
<reference evidence="16 17" key="1">
    <citation type="submission" date="2023-07" db="EMBL/GenBank/DDBJ databases">
        <title>Genomic Encyclopedia of Type Strains, Phase IV (KMG-IV): sequencing the most valuable type-strain genomes for metagenomic binning, comparative biology and taxonomic classification.</title>
        <authorList>
            <person name="Goeker M."/>
        </authorList>
    </citation>
    <scope>NUCLEOTIDE SEQUENCE [LARGE SCALE GENOMIC DNA]</scope>
    <source>
        <strain evidence="16 17">DSM 19619</strain>
    </source>
</reference>
<feature type="transmembrane region" description="Helical" evidence="14">
    <location>
        <begin position="447"/>
        <end position="466"/>
    </location>
</feature>
<evidence type="ECO:0000313" key="17">
    <source>
        <dbReference type="Proteomes" id="UP001242480"/>
    </source>
</evidence>
<feature type="transmembrane region" description="Helical" evidence="14">
    <location>
        <begin position="355"/>
        <end position="381"/>
    </location>
</feature>
<feature type="transmembrane region" description="Helical" evidence="14">
    <location>
        <begin position="311"/>
        <end position="334"/>
    </location>
</feature>
<feature type="transmembrane region" description="Helical" evidence="14">
    <location>
        <begin position="522"/>
        <end position="541"/>
    </location>
</feature>
<dbReference type="RefSeq" id="WP_307279459.1">
    <property type="nucleotide sequence ID" value="NZ_JAUSVX010000012.1"/>
</dbReference>
<evidence type="ECO:0000256" key="7">
    <source>
        <dbReference type="ARBA" id="ARBA00022692"/>
    </source>
</evidence>
<comment type="subcellular location">
    <subcellularLocation>
        <location evidence="1">Cell membrane</location>
        <topology evidence="1">Multi-pass membrane protein</topology>
    </subcellularLocation>
</comment>
<keyword evidence="7 14" id="KW-0812">Transmembrane</keyword>
<keyword evidence="6 16" id="KW-0808">Transferase</keyword>
<dbReference type="NCBIfam" id="NF033480">
    <property type="entry name" value="bifunc_MprF"/>
    <property type="match status" value="1"/>
</dbReference>
<dbReference type="Pfam" id="PF03706">
    <property type="entry name" value="LPG_synthase_TM"/>
    <property type="match status" value="1"/>
</dbReference>
<keyword evidence="8 14" id="KW-1133">Transmembrane helix</keyword>
<feature type="transmembrane region" description="Helical" evidence="14">
    <location>
        <begin position="421"/>
        <end position="441"/>
    </location>
</feature>
<dbReference type="InterPro" id="IPR024320">
    <property type="entry name" value="LPG_synthase_C"/>
</dbReference>
<feature type="transmembrane region" description="Helical" evidence="14">
    <location>
        <begin position="235"/>
        <end position="258"/>
    </location>
</feature>
<feature type="transmembrane region" description="Helical" evidence="14">
    <location>
        <begin position="155"/>
        <end position="181"/>
    </location>
</feature>
<feature type="transmembrane region" description="Helical" evidence="14">
    <location>
        <begin position="265"/>
        <end position="291"/>
    </location>
</feature>
<protein>
    <recommendedName>
        <fullName evidence="4">Phosphatidylglycerol lysyltransferase</fullName>
        <ecNumber evidence="3">2.3.2.3</ecNumber>
    </recommendedName>
    <alternativeName>
        <fullName evidence="12">Lysylphosphatidylglycerol synthase</fullName>
    </alternativeName>
</protein>
<evidence type="ECO:0000313" key="16">
    <source>
        <dbReference type="EMBL" id="MDQ0472523.1"/>
    </source>
</evidence>
<feature type="transmembrane region" description="Helical" evidence="14">
    <location>
        <begin position="116"/>
        <end position="135"/>
    </location>
</feature>
<evidence type="ECO:0000256" key="10">
    <source>
        <dbReference type="ARBA" id="ARBA00023136"/>
    </source>
</evidence>
<evidence type="ECO:0000256" key="5">
    <source>
        <dbReference type="ARBA" id="ARBA00022475"/>
    </source>
</evidence>
<evidence type="ECO:0000256" key="1">
    <source>
        <dbReference type="ARBA" id="ARBA00004651"/>
    </source>
</evidence>
<dbReference type="EC" id="2.3.2.3" evidence="3"/>
<accession>A0ABU0JE20</accession>
<feature type="transmembrane region" description="Helical" evidence="14">
    <location>
        <begin position="38"/>
        <end position="58"/>
    </location>
</feature>
<keyword evidence="11" id="KW-0046">Antibiotic resistance</keyword>
<dbReference type="InterPro" id="IPR016181">
    <property type="entry name" value="Acyl_CoA_acyltransferase"/>
</dbReference>
<feature type="transmembrane region" description="Helical" evidence="14">
    <location>
        <begin position="70"/>
        <end position="95"/>
    </location>
</feature>
<evidence type="ECO:0000256" key="4">
    <source>
        <dbReference type="ARBA" id="ARBA00021546"/>
    </source>
</evidence>
<evidence type="ECO:0000256" key="13">
    <source>
        <dbReference type="ARBA" id="ARBA00047540"/>
    </source>
</evidence>
<feature type="transmembrane region" description="Helical" evidence="14">
    <location>
        <begin position="193"/>
        <end position="215"/>
    </location>
</feature>
<evidence type="ECO:0000256" key="8">
    <source>
        <dbReference type="ARBA" id="ARBA00022989"/>
    </source>
</evidence>
<feature type="domain" description="Phosphatidylglycerol lysyltransferase C-terminal" evidence="15">
    <location>
        <begin position="569"/>
        <end position="851"/>
    </location>
</feature>
<evidence type="ECO:0000259" key="15">
    <source>
        <dbReference type="Pfam" id="PF09924"/>
    </source>
</evidence>
<evidence type="ECO:0000256" key="14">
    <source>
        <dbReference type="SAM" id="Phobius"/>
    </source>
</evidence>
<name>A0ABU0JE20_9HYPH</name>
<dbReference type="PANTHER" id="PTHR34697:SF2">
    <property type="entry name" value="PHOSPHATIDYLGLYCEROL LYSYLTRANSFERASE"/>
    <property type="match status" value="1"/>
</dbReference>
<comment type="caution">
    <text evidence="16">The sequence shown here is derived from an EMBL/GenBank/DDBJ whole genome shotgun (WGS) entry which is preliminary data.</text>
</comment>
<feature type="transmembrane region" description="Helical" evidence="14">
    <location>
        <begin position="478"/>
        <end position="502"/>
    </location>
</feature>
<organism evidence="16 17">
    <name type="scientific">Labrys wisconsinensis</name>
    <dbReference type="NCBI Taxonomy" id="425677"/>
    <lineage>
        <taxon>Bacteria</taxon>
        <taxon>Pseudomonadati</taxon>
        <taxon>Pseudomonadota</taxon>
        <taxon>Alphaproteobacteria</taxon>
        <taxon>Hyphomicrobiales</taxon>
        <taxon>Xanthobacteraceae</taxon>
        <taxon>Labrys</taxon>
    </lineage>
</organism>
<evidence type="ECO:0000256" key="6">
    <source>
        <dbReference type="ARBA" id="ARBA00022679"/>
    </source>
</evidence>
<dbReference type="GO" id="GO:0050071">
    <property type="term" value="F:phosphatidylglycerol lysyltransferase activity"/>
    <property type="evidence" value="ECO:0007669"/>
    <property type="project" value="UniProtKB-EC"/>
</dbReference>
<dbReference type="SUPFAM" id="SSF55729">
    <property type="entry name" value="Acyl-CoA N-acyltransferases (Nat)"/>
    <property type="match status" value="1"/>
</dbReference>
<proteinExistence type="inferred from homology"/>
<comment type="catalytic activity">
    <reaction evidence="13">
        <text>L-lysyl-tRNA(Lys) + a 1,2-diacyl-sn-glycero-3-phospho-(1'-sn-glycerol) = a 1,2-diacyl-sn-glycero-3-phospho-1'-(3'-O-L-lysyl)-sn-glycerol + tRNA(Lys)</text>
        <dbReference type="Rhea" id="RHEA:10668"/>
        <dbReference type="Rhea" id="RHEA-COMP:9696"/>
        <dbReference type="Rhea" id="RHEA-COMP:9697"/>
        <dbReference type="ChEBI" id="CHEBI:64716"/>
        <dbReference type="ChEBI" id="CHEBI:75792"/>
        <dbReference type="ChEBI" id="CHEBI:78442"/>
        <dbReference type="ChEBI" id="CHEBI:78529"/>
        <dbReference type="EC" id="2.3.2.3"/>
    </reaction>
</comment>
<dbReference type="EMBL" id="JAUSVX010000012">
    <property type="protein sequence ID" value="MDQ0472523.1"/>
    <property type="molecule type" value="Genomic_DNA"/>
</dbReference>
<sequence>MTAKNKADQAPAPMLPVVSSRVARPEGWLRRVLRRVPWGVVGPLFSIGLFAGALVVLANILHEVDPDDVVAAFTAAPASAIALSILCTALSYLALTGYDGLALRQIGAENVPYSTAAIGSFTSYAISYTLGLPLLTAGTVRYRVYGGAGLTAPQIAALTLVCTLTFWLGMGAVLAIGLMLVPDAVAHIDRLPLGVNVAIGVAIIAAIIAYVAYVSTRRRVVTIEGWSLPLPGGRVTLAQIALGVFDVCAGSAALYFLLPPVPIPFLTFTVIYVLAALLGVVSHAPGGIGVFEATMLIALPIPKDQLLGSILLFRVIYYFVPFALALATLGAYEVARRRHVVERLVEQASGVMKPLAPILVGGAVFLTGAALIVTGALPIGAGRRETLMGLAPLALVELAHLAASVIGVALLFLARGLIRRLAGAWKGASLLLGLAVALEILRGADLRLALVTLGVLAVVSISRPAFPRGARLFNRDVSPIWLALAGAVLVIAGWVGLFAFRTVDYQPGLWLRFGYDEDMPRFLRGMAAAVAAALVLGAFAFGRRERATATLAAGGERAAVEAIVAGTPRPEARLALLPDRIILANEARDAAMMVALRGASSIALGDPIGASDRAQEVLWAFRERADRARLWPVIVSASREMRALYLDAGLTLTHIGDDARLDLAGLGAEPFEGAGAVSAWGDEQALSLDLVPARHVGPLMPELEAVSDAWLADGDRREAYFTRGRFSAAWLEANDCAVLRRAGEIAGFAVVLRGGQDLEWSVDILRYRPALGLRALDFMLLRLLRLAAARGVRRFDLGLTPSPDLAADNLGPTWRRVTPKLFGFGDHLRDFDALRAFAARFSPVFEPCYLACTAGFALPHILLDVTALIEDGPMDPHLVVPGRG</sequence>
<gene>
    <name evidence="16" type="ORF">QO011_005552</name>
</gene>
<feature type="transmembrane region" description="Helical" evidence="14">
    <location>
        <begin position="393"/>
        <end position="414"/>
    </location>
</feature>
<evidence type="ECO:0000256" key="2">
    <source>
        <dbReference type="ARBA" id="ARBA00008627"/>
    </source>
</evidence>
<dbReference type="PANTHER" id="PTHR34697">
    <property type="entry name" value="PHOSPHATIDYLGLYCEROL LYSYLTRANSFERASE"/>
    <property type="match status" value="1"/>
</dbReference>
<dbReference type="InterPro" id="IPR051211">
    <property type="entry name" value="PG_lysyltransferase"/>
</dbReference>
<keyword evidence="17" id="KW-1185">Reference proteome</keyword>
<evidence type="ECO:0000256" key="9">
    <source>
        <dbReference type="ARBA" id="ARBA00023098"/>
    </source>
</evidence>
<keyword evidence="10 14" id="KW-0472">Membrane</keyword>
<evidence type="ECO:0000256" key="11">
    <source>
        <dbReference type="ARBA" id="ARBA00023251"/>
    </source>
</evidence>
<dbReference type="InterPro" id="IPR022791">
    <property type="entry name" value="L-PG_synthase/AglD"/>
</dbReference>
<evidence type="ECO:0000256" key="12">
    <source>
        <dbReference type="ARBA" id="ARBA00031899"/>
    </source>
</evidence>